<dbReference type="Proteomes" id="UP000515153">
    <property type="component" value="Unplaced"/>
</dbReference>
<dbReference type="KEGG" id="pgri:PgNI_07966"/>
<protein>
    <submittedName>
        <fullName evidence="2">Uncharacterized protein</fullName>
    </submittedName>
</protein>
<dbReference type="AlphaFoldDB" id="A0A6P8B1M0"/>
<evidence type="ECO:0000313" key="1">
    <source>
        <dbReference type="Proteomes" id="UP000515153"/>
    </source>
</evidence>
<accession>A0A6P8B1M0</accession>
<sequence>MSFRATALANWCWEESNSTFNINWKTATAVSLASLSIPVNNELFTNPDFAVLIGSTGDPNASPKRYWSAFISSHYIPTVADVSLPGEENREQMFIRKLRPPAEPTVI</sequence>
<proteinExistence type="predicted"/>
<reference evidence="2" key="3">
    <citation type="submission" date="2025-08" db="UniProtKB">
        <authorList>
            <consortium name="RefSeq"/>
        </authorList>
    </citation>
    <scope>IDENTIFICATION</scope>
    <source>
        <strain evidence="2">NI907</strain>
    </source>
</reference>
<gene>
    <name evidence="2" type="ORF">PgNI_07966</name>
</gene>
<dbReference type="GeneID" id="41962877"/>
<keyword evidence="1" id="KW-1185">Reference proteome</keyword>
<name>A0A6P8B1M0_PYRGI</name>
<reference evidence="2" key="1">
    <citation type="journal article" date="2019" name="Mol. Biol. Evol.">
        <title>Blast fungal genomes show frequent chromosomal changes, gene gains and losses, and effector gene turnover.</title>
        <authorList>
            <person name="Gomez Luciano L.B."/>
            <person name="Jason Tsai I."/>
            <person name="Chuma I."/>
            <person name="Tosa Y."/>
            <person name="Chen Y.H."/>
            <person name="Li J.Y."/>
            <person name="Li M.Y."/>
            <person name="Jade Lu M.Y."/>
            <person name="Nakayashiki H."/>
            <person name="Li W.H."/>
        </authorList>
    </citation>
    <scope>NUCLEOTIDE SEQUENCE</scope>
    <source>
        <strain evidence="2">NI907</strain>
    </source>
</reference>
<dbReference type="RefSeq" id="XP_030980934.1">
    <property type="nucleotide sequence ID" value="XM_031127968.1"/>
</dbReference>
<evidence type="ECO:0000313" key="2">
    <source>
        <dbReference type="RefSeq" id="XP_030980934.1"/>
    </source>
</evidence>
<organism evidence="1 2">
    <name type="scientific">Pyricularia grisea</name>
    <name type="common">Crabgrass-specific blast fungus</name>
    <name type="synonym">Magnaporthe grisea</name>
    <dbReference type="NCBI Taxonomy" id="148305"/>
    <lineage>
        <taxon>Eukaryota</taxon>
        <taxon>Fungi</taxon>
        <taxon>Dikarya</taxon>
        <taxon>Ascomycota</taxon>
        <taxon>Pezizomycotina</taxon>
        <taxon>Sordariomycetes</taxon>
        <taxon>Sordariomycetidae</taxon>
        <taxon>Magnaporthales</taxon>
        <taxon>Pyriculariaceae</taxon>
        <taxon>Pyricularia</taxon>
    </lineage>
</organism>
<reference evidence="2" key="2">
    <citation type="submission" date="2019-10" db="EMBL/GenBank/DDBJ databases">
        <authorList>
            <consortium name="NCBI Genome Project"/>
        </authorList>
    </citation>
    <scope>NUCLEOTIDE SEQUENCE</scope>
    <source>
        <strain evidence="2">NI907</strain>
    </source>
</reference>